<proteinExistence type="predicted"/>
<keyword evidence="1" id="KW-1133">Transmembrane helix</keyword>
<keyword evidence="1" id="KW-0812">Transmembrane</keyword>
<feature type="chain" id="PRO_5038931999" evidence="2">
    <location>
        <begin position="20"/>
        <end position="707"/>
    </location>
</feature>
<keyword evidence="2" id="KW-0732">Signal</keyword>
<dbReference type="AlphaFoldDB" id="A0A9D4EV61"/>
<dbReference type="EMBL" id="JAIWYP010000008">
    <property type="protein sequence ID" value="KAH3787225.1"/>
    <property type="molecule type" value="Genomic_DNA"/>
</dbReference>
<reference evidence="3" key="2">
    <citation type="submission" date="2020-11" db="EMBL/GenBank/DDBJ databases">
        <authorList>
            <person name="McCartney M.A."/>
            <person name="Auch B."/>
            <person name="Kono T."/>
            <person name="Mallez S."/>
            <person name="Becker A."/>
            <person name="Gohl D.M."/>
            <person name="Silverstein K.A.T."/>
            <person name="Koren S."/>
            <person name="Bechman K.B."/>
            <person name="Herman A."/>
            <person name="Abrahante J.E."/>
            <person name="Garbe J."/>
        </authorList>
    </citation>
    <scope>NUCLEOTIDE SEQUENCE</scope>
    <source>
        <strain evidence="3">Duluth1</strain>
        <tissue evidence="3">Whole animal</tissue>
    </source>
</reference>
<name>A0A9D4EV61_DREPO</name>
<evidence type="ECO:0000313" key="3">
    <source>
        <dbReference type="EMBL" id="KAH3787225.1"/>
    </source>
</evidence>
<evidence type="ECO:0000256" key="1">
    <source>
        <dbReference type="SAM" id="Phobius"/>
    </source>
</evidence>
<sequence>MSGILIVIVLGVLQGSVLEFPVQTIATLLIGGERRDNKRAPCDRLTVILNYNLLATGKDDILECLEKMYKAYVGNLSPNVSAVLLSATNDEELKEYELQIRDKYRSLLYDDLYREGLAFARGEYELVDPIHLDNVWAMYIDVNRNVFLTDYLEEICDRYAREFMVVHRVSRVLRKCGQYQDLMLLSEGECKAYSYCDKRYYGRLAREPGEALFHTSEDVSNIIDRKFNYTLVLDSDTGVPRGGVFDMLRIAAAHPERGIIQPSIKLHCGPGDTLFMHLEAMRQNIYEPLTNAITALFKQSSYFGKALIKNKLYIDYVIGSKDDLIERVPVDVLSHETYEAALLKPLYAGSTFLLEEPSHNYVTWNIRERRWNRGEILLAMYFWKNAFGKPMRWLQKKLQRSKFNKTKVRTETKLDFVTSYIAHSALRHMFMKPALLLYIILQYFVHLRNRYASIIIVMFSVLVFPKFATCNRKNYKFVILETIASILQFTPEALVGCVRIWRALYANVSLNVKWVPQRAVEEDFKSSNPFLSSFKHLWGYSVFSVLVGVLFVIFLDYEGLLLVMLTTTAGLPVYAGLTSLTTDFKCCKPSSKLLQRVFRRRGILDKSAIANVVADSNMYSSIGNIYEPSLEESKIEHTALMPNMYTNYGFDDIAQLLNHKNTHKMESWSSDVESMIANSERYGQMLSLSSGRYSHSRRFDGREKHMS</sequence>
<accession>A0A9D4EV61</accession>
<feature type="transmembrane region" description="Helical" evidence="1">
    <location>
        <begin position="451"/>
        <end position="468"/>
    </location>
</feature>
<comment type="caution">
    <text evidence="3">The sequence shown here is derived from an EMBL/GenBank/DDBJ whole genome shotgun (WGS) entry which is preliminary data.</text>
</comment>
<organism evidence="3 4">
    <name type="scientific">Dreissena polymorpha</name>
    <name type="common">Zebra mussel</name>
    <name type="synonym">Mytilus polymorpha</name>
    <dbReference type="NCBI Taxonomy" id="45954"/>
    <lineage>
        <taxon>Eukaryota</taxon>
        <taxon>Metazoa</taxon>
        <taxon>Spiralia</taxon>
        <taxon>Lophotrochozoa</taxon>
        <taxon>Mollusca</taxon>
        <taxon>Bivalvia</taxon>
        <taxon>Autobranchia</taxon>
        <taxon>Heteroconchia</taxon>
        <taxon>Euheterodonta</taxon>
        <taxon>Imparidentia</taxon>
        <taxon>Neoheterodontei</taxon>
        <taxon>Myida</taxon>
        <taxon>Dreissenoidea</taxon>
        <taxon>Dreissenidae</taxon>
        <taxon>Dreissena</taxon>
    </lineage>
</organism>
<evidence type="ECO:0000313" key="4">
    <source>
        <dbReference type="Proteomes" id="UP000828390"/>
    </source>
</evidence>
<feature type="transmembrane region" description="Helical" evidence="1">
    <location>
        <begin position="561"/>
        <end position="582"/>
    </location>
</feature>
<reference evidence="3" key="1">
    <citation type="journal article" date="2019" name="bioRxiv">
        <title>The Genome of the Zebra Mussel, Dreissena polymorpha: A Resource for Invasive Species Research.</title>
        <authorList>
            <person name="McCartney M.A."/>
            <person name="Auch B."/>
            <person name="Kono T."/>
            <person name="Mallez S."/>
            <person name="Zhang Y."/>
            <person name="Obille A."/>
            <person name="Becker A."/>
            <person name="Abrahante J.E."/>
            <person name="Garbe J."/>
            <person name="Badalamenti J.P."/>
            <person name="Herman A."/>
            <person name="Mangelson H."/>
            <person name="Liachko I."/>
            <person name="Sullivan S."/>
            <person name="Sone E.D."/>
            <person name="Koren S."/>
            <person name="Silverstein K.A.T."/>
            <person name="Beckman K.B."/>
            <person name="Gohl D.M."/>
        </authorList>
    </citation>
    <scope>NUCLEOTIDE SEQUENCE</scope>
    <source>
        <strain evidence="3">Duluth1</strain>
        <tissue evidence="3">Whole animal</tissue>
    </source>
</reference>
<dbReference type="Proteomes" id="UP000828390">
    <property type="component" value="Unassembled WGS sequence"/>
</dbReference>
<keyword evidence="1" id="KW-0472">Membrane</keyword>
<feature type="transmembrane region" description="Helical" evidence="1">
    <location>
        <begin position="537"/>
        <end position="555"/>
    </location>
</feature>
<evidence type="ECO:0000256" key="2">
    <source>
        <dbReference type="SAM" id="SignalP"/>
    </source>
</evidence>
<feature type="signal peptide" evidence="2">
    <location>
        <begin position="1"/>
        <end position="19"/>
    </location>
</feature>
<gene>
    <name evidence="3" type="ORF">DPMN_165345</name>
</gene>
<protein>
    <submittedName>
        <fullName evidence="3">Uncharacterized protein</fullName>
    </submittedName>
</protein>
<keyword evidence="4" id="KW-1185">Reference proteome</keyword>